<sequence>MEIISCDLEKAGHSFTRSGSFWSDNGRDVFLSIFKATLVYLKDVSGIIKPCRMTLLLGPPSSGKDHAPCLALAGELDKDLKVSGSVTYNVRETLAFSARCQGVGARYEMLTELSRREKEASIKPDPDLDIYMKDVFEMIIQLRLFNFAIFVIVGNSIRRQRAAFVTNYILKVLGLDGCADTLVGDQLIRGISGGQKKRVTTGEMLVGPAKALFMDEISTGPREHVLEFFESMGFRCPERKGVADFLQEVTSGKIRSSIGQTEMSLIGSSLLRNFPGHSNLSV</sequence>
<dbReference type="EMBL" id="JBEDUW010000002">
    <property type="protein sequence ID" value="KAK9944958.1"/>
    <property type="molecule type" value="Genomic_DNA"/>
</dbReference>
<feature type="domain" description="ABC transporter" evidence="2">
    <location>
        <begin position="41"/>
        <end position="217"/>
    </location>
</feature>
<dbReference type="Gene3D" id="3.40.50.300">
    <property type="entry name" value="P-loop containing nucleotide triphosphate hydrolases"/>
    <property type="match status" value="1"/>
</dbReference>
<gene>
    <name evidence="3" type="ORF">M0R45_010498</name>
</gene>
<organism evidence="3 4">
    <name type="scientific">Rubus argutus</name>
    <name type="common">Southern blackberry</name>
    <dbReference type="NCBI Taxonomy" id="59490"/>
    <lineage>
        <taxon>Eukaryota</taxon>
        <taxon>Viridiplantae</taxon>
        <taxon>Streptophyta</taxon>
        <taxon>Embryophyta</taxon>
        <taxon>Tracheophyta</taxon>
        <taxon>Spermatophyta</taxon>
        <taxon>Magnoliopsida</taxon>
        <taxon>eudicotyledons</taxon>
        <taxon>Gunneridae</taxon>
        <taxon>Pentapetalae</taxon>
        <taxon>rosids</taxon>
        <taxon>fabids</taxon>
        <taxon>Rosales</taxon>
        <taxon>Rosaceae</taxon>
        <taxon>Rosoideae</taxon>
        <taxon>Rosoideae incertae sedis</taxon>
        <taxon>Rubus</taxon>
    </lineage>
</organism>
<comment type="caution">
    <text evidence="3">The sequence shown here is derived from an EMBL/GenBank/DDBJ whole genome shotgun (WGS) entry which is preliminary data.</text>
</comment>
<dbReference type="PANTHER" id="PTHR19241">
    <property type="entry name" value="ATP-BINDING CASSETTE TRANSPORTER"/>
    <property type="match status" value="1"/>
</dbReference>
<dbReference type="AlphaFoldDB" id="A0AAW1Y7X2"/>
<evidence type="ECO:0000313" key="3">
    <source>
        <dbReference type="EMBL" id="KAK9944958.1"/>
    </source>
</evidence>
<accession>A0AAW1Y7X2</accession>
<proteinExistence type="predicted"/>
<evidence type="ECO:0000313" key="4">
    <source>
        <dbReference type="Proteomes" id="UP001457282"/>
    </source>
</evidence>
<keyword evidence="4" id="KW-1185">Reference proteome</keyword>
<dbReference type="SUPFAM" id="SSF52540">
    <property type="entry name" value="P-loop containing nucleoside triphosphate hydrolases"/>
    <property type="match status" value="1"/>
</dbReference>
<name>A0AAW1Y7X2_RUBAR</name>
<evidence type="ECO:0000259" key="2">
    <source>
        <dbReference type="Pfam" id="PF00005"/>
    </source>
</evidence>
<dbReference type="GO" id="GO:0016887">
    <property type="term" value="F:ATP hydrolysis activity"/>
    <property type="evidence" value="ECO:0007669"/>
    <property type="project" value="InterPro"/>
</dbReference>
<evidence type="ECO:0000256" key="1">
    <source>
        <dbReference type="ARBA" id="ARBA00022448"/>
    </source>
</evidence>
<dbReference type="Pfam" id="PF00005">
    <property type="entry name" value="ABC_tran"/>
    <property type="match status" value="1"/>
</dbReference>
<dbReference type="InterPro" id="IPR003439">
    <property type="entry name" value="ABC_transporter-like_ATP-bd"/>
</dbReference>
<protein>
    <recommendedName>
        <fullName evidence="2">ABC transporter domain-containing protein</fullName>
    </recommendedName>
</protein>
<dbReference type="GO" id="GO:0005524">
    <property type="term" value="F:ATP binding"/>
    <property type="evidence" value="ECO:0007669"/>
    <property type="project" value="InterPro"/>
</dbReference>
<dbReference type="Proteomes" id="UP001457282">
    <property type="component" value="Unassembled WGS sequence"/>
</dbReference>
<dbReference type="InterPro" id="IPR027417">
    <property type="entry name" value="P-loop_NTPase"/>
</dbReference>
<keyword evidence="1" id="KW-0813">Transport</keyword>
<reference evidence="3 4" key="1">
    <citation type="journal article" date="2023" name="G3 (Bethesda)">
        <title>A chromosome-length genome assembly and annotation of blackberry (Rubus argutus, cv. 'Hillquist').</title>
        <authorList>
            <person name="Bruna T."/>
            <person name="Aryal R."/>
            <person name="Dudchenko O."/>
            <person name="Sargent D.J."/>
            <person name="Mead D."/>
            <person name="Buti M."/>
            <person name="Cavallini A."/>
            <person name="Hytonen T."/>
            <person name="Andres J."/>
            <person name="Pham M."/>
            <person name="Weisz D."/>
            <person name="Mascagni F."/>
            <person name="Usai G."/>
            <person name="Natali L."/>
            <person name="Bassil N."/>
            <person name="Fernandez G.E."/>
            <person name="Lomsadze A."/>
            <person name="Armour M."/>
            <person name="Olukolu B."/>
            <person name="Poorten T."/>
            <person name="Britton C."/>
            <person name="Davik J."/>
            <person name="Ashrafi H."/>
            <person name="Aiden E.L."/>
            <person name="Borodovsky M."/>
            <person name="Worthington M."/>
        </authorList>
    </citation>
    <scope>NUCLEOTIDE SEQUENCE [LARGE SCALE GENOMIC DNA]</scope>
    <source>
        <strain evidence="3">PI 553951</strain>
    </source>
</reference>